<dbReference type="Proteomes" id="UP000321814">
    <property type="component" value="Unassembled WGS sequence"/>
</dbReference>
<evidence type="ECO:0000313" key="5">
    <source>
        <dbReference type="EMBL" id="TXK83295.1"/>
    </source>
</evidence>
<proteinExistence type="inferred from homology"/>
<keyword evidence="5" id="KW-0540">Nuclease</keyword>
<dbReference type="GO" id="GO:0003677">
    <property type="term" value="F:DNA binding"/>
    <property type="evidence" value="ECO:0007669"/>
    <property type="project" value="UniProtKB-KW"/>
</dbReference>
<dbReference type="PANTHER" id="PTHR30408:SF12">
    <property type="entry name" value="TYPE I RESTRICTION ENZYME MJAVIII SPECIFICITY SUBUNIT"/>
    <property type="match status" value="1"/>
</dbReference>
<feature type="domain" description="Type I restriction modification DNA specificity" evidence="4">
    <location>
        <begin position="60"/>
        <end position="196"/>
    </location>
</feature>
<gene>
    <name evidence="5" type="ORF">FU839_03210</name>
</gene>
<comment type="similarity">
    <text evidence="1">Belongs to the type-I restriction system S methylase family.</text>
</comment>
<evidence type="ECO:0000259" key="4">
    <source>
        <dbReference type="Pfam" id="PF01420"/>
    </source>
</evidence>
<dbReference type="EMBL" id="VRLR01000001">
    <property type="protein sequence ID" value="TXK83295.1"/>
    <property type="molecule type" value="Genomic_DNA"/>
</dbReference>
<keyword evidence="5" id="KW-0378">Hydrolase</keyword>
<dbReference type="PANTHER" id="PTHR30408">
    <property type="entry name" value="TYPE-1 RESTRICTION ENZYME ECOKI SPECIFICITY PROTEIN"/>
    <property type="match status" value="1"/>
</dbReference>
<evidence type="ECO:0000313" key="6">
    <source>
        <dbReference type="Proteomes" id="UP000321814"/>
    </source>
</evidence>
<keyword evidence="5" id="KW-0255">Endonuclease</keyword>
<evidence type="ECO:0000256" key="1">
    <source>
        <dbReference type="ARBA" id="ARBA00010923"/>
    </source>
</evidence>
<comment type="caution">
    <text evidence="5">The sequence shown here is derived from an EMBL/GenBank/DDBJ whole genome shotgun (WGS) entry which is preliminary data.</text>
</comment>
<dbReference type="GO" id="GO:0004519">
    <property type="term" value="F:endonuclease activity"/>
    <property type="evidence" value="ECO:0007669"/>
    <property type="project" value="UniProtKB-KW"/>
</dbReference>
<keyword evidence="3" id="KW-0238">DNA-binding</keyword>
<evidence type="ECO:0000256" key="2">
    <source>
        <dbReference type="ARBA" id="ARBA00022747"/>
    </source>
</evidence>
<organism evidence="5 6">
    <name type="scientific">Rheinheimera tangshanensis</name>
    <dbReference type="NCBI Taxonomy" id="400153"/>
    <lineage>
        <taxon>Bacteria</taxon>
        <taxon>Pseudomonadati</taxon>
        <taxon>Pseudomonadota</taxon>
        <taxon>Gammaproteobacteria</taxon>
        <taxon>Chromatiales</taxon>
        <taxon>Chromatiaceae</taxon>
        <taxon>Rheinheimera</taxon>
    </lineage>
</organism>
<protein>
    <submittedName>
        <fullName evidence="5">Restriction endonuclease subunit S</fullName>
    </submittedName>
</protein>
<dbReference type="CDD" id="cd16961">
    <property type="entry name" value="RMtype1_S_TRD-CR_like"/>
    <property type="match status" value="1"/>
</dbReference>
<evidence type="ECO:0000256" key="3">
    <source>
        <dbReference type="ARBA" id="ARBA00023125"/>
    </source>
</evidence>
<dbReference type="RefSeq" id="WP_147903132.1">
    <property type="nucleotide sequence ID" value="NZ_BAAAGC010000002.1"/>
</dbReference>
<reference evidence="5 6" key="1">
    <citation type="submission" date="2019-08" db="EMBL/GenBank/DDBJ databases">
        <title>Draft genome analysis of Rheinheimera tangshanensis isolated from the roots of fresh rice plants (Oryza sativa).</title>
        <authorList>
            <person name="Yu Q."/>
            <person name="Qi Y."/>
            <person name="Zhang H."/>
            <person name="Pu J."/>
        </authorList>
    </citation>
    <scope>NUCLEOTIDE SEQUENCE [LARGE SCALE GENOMIC DNA]</scope>
    <source>
        <strain evidence="5 6">JA3-B52</strain>
    </source>
</reference>
<dbReference type="AlphaFoldDB" id="A0A5C8M4A2"/>
<dbReference type="InterPro" id="IPR000055">
    <property type="entry name" value="Restrct_endonuc_typeI_TRD"/>
</dbReference>
<dbReference type="InterPro" id="IPR044946">
    <property type="entry name" value="Restrct_endonuc_typeI_TRD_sf"/>
</dbReference>
<dbReference type="Pfam" id="PF01420">
    <property type="entry name" value="Methylase_S"/>
    <property type="match status" value="1"/>
</dbReference>
<sequence length="564" mass="63016">MFINRISSRTLNDRLQAEFYNPKLILLTEKLCKHGSNSLYAYSNDFLRDPYCYGFEQANNSANRCTVPYVKGEDLQQFVVTETKSWIEESSLNKHSKVALKKGDLIISVRGYIGHVAVFSCNVGLPSPNVLAIRPNTTLVAPYFLSAYFNSNTGHSLVRRYVSGSVQETITVEDIGKIQCFVPDFISQKYIGDKVRQAEQLRTWAKVLYRIPAFIDALIQGVLPLPLTNALTTLLMGDKKEATKELTKFLSLNIADSDTKQVFQSFIAKNKMGSVDIEREFFHINTVVTDAIEDFLSAQTYRPAITEAFDIITSTKHTCLQAMSLEPIRQGATPKFSTIGKKCIKSKQTRDLFLDETGYETVDPDDEQNKRVVRLKRNDILITRQGAGTVGRASIFLDDEETYITDSLFLVRIDSDKAHPAFIAGFLRSYTGQRLIEKGVYGSTGQLNLSSGALRNIPVPDVDLDFQNFLGEALCTADTLFKLSTRLTQAAKTLVEALIEGQLNEQQLIQAQQTLEDGDNTLDQAILSELSSEGYAIEGATPLFSDIDELYRLLESAVQAEVEE</sequence>
<dbReference type="SUPFAM" id="SSF116734">
    <property type="entry name" value="DNA methylase specificity domain"/>
    <property type="match status" value="2"/>
</dbReference>
<accession>A0A5C8M4A2</accession>
<name>A0A5C8M4A2_9GAMM</name>
<dbReference type="GO" id="GO:0009307">
    <property type="term" value="P:DNA restriction-modification system"/>
    <property type="evidence" value="ECO:0007669"/>
    <property type="project" value="UniProtKB-KW"/>
</dbReference>
<dbReference type="InterPro" id="IPR052021">
    <property type="entry name" value="Type-I_RS_S_subunit"/>
</dbReference>
<dbReference type="Gene3D" id="3.90.220.20">
    <property type="entry name" value="DNA methylase specificity domains"/>
    <property type="match status" value="2"/>
</dbReference>
<dbReference type="OrthoDB" id="9798929at2"/>
<keyword evidence="2" id="KW-0680">Restriction system</keyword>
<keyword evidence="6" id="KW-1185">Reference proteome</keyword>